<dbReference type="GO" id="GO:0016491">
    <property type="term" value="F:oxidoreductase activity"/>
    <property type="evidence" value="ECO:0007669"/>
    <property type="project" value="InterPro"/>
</dbReference>
<evidence type="ECO:0000256" key="3">
    <source>
        <dbReference type="ARBA" id="ARBA00023014"/>
    </source>
</evidence>
<dbReference type="AlphaFoldDB" id="A0A9W6FWU6"/>
<sequence length="637" mass="71244">MREITACTLDCPDSCSLLILEDAEGKVQIKGNPDHPFTSGFTCRKARDFLRRLQSPDRLKTPLLRVDGGWKAIGWDDALDLCAEKIARYRREPASILHFHGEGAKGVLKQASKLFFALLGSTQVKGALCDAAGYVACVADFGSRDNNDINDLLHARRIVNWGKDLARSSVHTAAIVRKARREGCKVLTISPGGDGNGSFSDQMVRIRPGTDRFLAAAVIRLLWERNGVSSHILDHAHNGDAFKDLIWAQPPDRLMKWCDIDREGVERIYSFYASPEPTATLIGAGLQRYAYGGENVRFINALAMLSGNIGRSGGGTYFHLHSLRNMNLDWTKEPERKLRRSLLMPTIGRDILAATDPPVRMLWVDGSNVVNQAPDSHEMMRAFESIEFKVVVDAFMTDTAERADLVLPCALMMEQEDIEASYLHDYVHYVKPVFKAPGEAKSDYWILSELGRRLDPPVILPDPDECFRNSLCSPYIDISLEELRKRGYVRAKRPLIAYAGMRFDHPDGKYRFPTVLHAEASPPAGYPYRFLTLIRGDAIHSQILPDKQEMPPKVWVAPDHQALKHLDLEADIYLVSPLGRLKVAVEILEGLHPEVVVYRRGDWMKLGGGANQLIAAGLTDIGKGAPYYQQYVRLENG</sequence>
<dbReference type="Pfam" id="PF00384">
    <property type="entry name" value="Molybdopterin"/>
    <property type="match status" value="1"/>
</dbReference>
<evidence type="ECO:0000313" key="6">
    <source>
        <dbReference type="Proteomes" id="UP001144372"/>
    </source>
</evidence>
<name>A0A9W6FWU6_9BACT</name>
<organism evidence="5 6">
    <name type="scientific">Desulforhabdus amnigena</name>
    <dbReference type="NCBI Taxonomy" id="40218"/>
    <lineage>
        <taxon>Bacteria</taxon>
        <taxon>Pseudomonadati</taxon>
        <taxon>Thermodesulfobacteriota</taxon>
        <taxon>Syntrophobacteria</taxon>
        <taxon>Syntrophobacterales</taxon>
        <taxon>Syntrophobacteraceae</taxon>
        <taxon>Desulforhabdus</taxon>
    </lineage>
</organism>
<dbReference type="GO" id="GO:0051536">
    <property type="term" value="F:iron-sulfur cluster binding"/>
    <property type="evidence" value="ECO:0007669"/>
    <property type="project" value="UniProtKB-KW"/>
</dbReference>
<protein>
    <submittedName>
        <fullName evidence="5">Molybdopterin oxidoreductase</fullName>
    </submittedName>
</protein>
<gene>
    <name evidence="5" type="ORF">DAMNIGENAA_37110</name>
</gene>
<dbReference type="GO" id="GO:0046872">
    <property type="term" value="F:metal ion binding"/>
    <property type="evidence" value="ECO:0007669"/>
    <property type="project" value="UniProtKB-KW"/>
</dbReference>
<dbReference type="Gene3D" id="2.40.40.20">
    <property type="match status" value="1"/>
</dbReference>
<evidence type="ECO:0000256" key="1">
    <source>
        <dbReference type="ARBA" id="ARBA00022723"/>
    </source>
</evidence>
<dbReference type="SUPFAM" id="SSF53706">
    <property type="entry name" value="Formate dehydrogenase/DMSO reductase, domains 1-3"/>
    <property type="match status" value="1"/>
</dbReference>
<keyword evidence="1" id="KW-0479">Metal-binding</keyword>
<evidence type="ECO:0000259" key="4">
    <source>
        <dbReference type="PROSITE" id="PS51669"/>
    </source>
</evidence>
<dbReference type="RefSeq" id="WP_281796565.1">
    <property type="nucleotide sequence ID" value="NZ_BSDR01000001.1"/>
</dbReference>
<dbReference type="Pfam" id="PF04879">
    <property type="entry name" value="Molybdop_Fe4S4"/>
    <property type="match status" value="1"/>
</dbReference>
<dbReference type="Gene3D" id="2.20.25.90">
    <property type="entry name" value="ADC-like domains"/>
    <property type="match status" value="1"/>
</dbReference>
<dbReference type="InterPro" id="IPR009010">
    <property type="entry name" value="Asp_de-COase-like_dom_sf"/>
</dbReference>
<evidence type="ECO:0000256" key="2">
    <source>
        <dbReference type="ARBA" id="ARBA00023004"/>
    </source>
</evidence>
<evidence type="ECO:0000313" key="5">
    <source>
        <dbReference type="EMBL" id="GLI36278.1"/>
    </source>
</evidence>
<feature type="domain" description="4Fe-4S Mo/W bis-MGD-type" evidence="4">
    <location>
        <begin position="1"/>
        <end position="57"/>
    </location>
</feature>
<keyword evidence="2" id="KW-0408">Iron</keyword>
<dbReference type="Proteomes" id="UP001144372">
    <property type="component" value="Unassembled WGS sequence"/>
</dbReference>
<dbReference type="Gene3D" id="3.30.2070.10">
    <property type="entry name" value="Formate dehydrogenase/DMSO reductase"/>
    <property type="match status" value="1"/>
</dbReference>
<comment type="caution">
    <text evidence="5">The sequence shown here is derived from an EMBL/GenBank/DDBJ whole genome shotgun (WGS) entry which is preliminary data.</text>
</comment>
<dbReference type="SUPFAM" id="SSF50692">
    <property type="entry name" value="ADC-like"/>
    <property type="match status" value="1"/>
</dbReference>
<dbReference type="Gene3D" id="3.40.50.740">
    <property type="match status" value="1"/>
</dbReference>
<proteinExistence type="predicted"/>
<reference evidence="5" key="1">
    <citation type="submission" date="2022-12" db="EMBL/GenBank/DDBJ databases">
        <title>Reference genome sequencing for broad-spectrum identification of bacterial and archaeal isolates by mass spectrometry.</title>
        <authorList>
            <person name="Sekiguchi Y."/>
            <person name="Tourlousse D.M."/>
        </authorList>
    </citation>
    <scope>NUCLEOTIDE SEQUENCE</scope>
    <source>
        <strain evidence="5">ASRB1</strain>
    </source>
</reference>
<keyword evidence="6" id="KW-1185">Reference proteome</keyword>
<dbReference type="PROSITE" id="PS51669">
    <property type="entry name" value="4FE4S_MOW_BIS_MGD"/>
    <property type="match status" value="1"/>
</dbReference>
<dbReference type="EMBL" id="BSDR01000001">
    <property type="protein sequence ID" value="GLI36278.1"/>
    <property type="molecule type" value="Genomic_DNA"/>
</dbReference>
<keyword evidence="3" id="KW-0411">Iron-sulfur</keyword>
<dbReference type="Gene3D" id="3.40.228.10">
    <property type="entry name" value="Dimethylsulfoxide Reductase, domain 2"/>
    <property type="match status" value="1"/>
</dbReference>
<dbReference type="InterPro" id="IPR006963">
    <property type="entry name" value="Mopterin_OxRdtase_4Fe-4S_dom"/>
</dbReference>
<dbReference type="SMART" id="SM00926">
    <property type="entry name" value="Molybdop_Fe4S4"/>
    <property type="match status" value="1"/>
</dbReference>
<dbReference type="PANTHER" id="PTHR43742:SF6">
    <property type="entry name" value="OXIDOREDUCTASE YYAE-RELATED"/>
    <property type="match status" value="1"/>
</dbReference>
<accession>A0A9W6FWU6</accession>
<dbReference type="InterPro" id="IPR050612">
    <property type="entry name" value="Prok_Mopterin_Oxidored"/>
</dbReference>
<dbReference type="InterPro" id="IPR006656">
    <property type="entry name" value="Mopterin_OxRdtase"/>
</dbReference>
<dbReference type="PANTHER" id="PTHR43742">
    <property type="entry name" value="TRIMETHYLAMINE-N-OXIDE REDUCTASE"/>
    <property type="match status" value="1"/>
</dbReference>